<evidence type="ECO:0000313" key="2">
    <source>
        <dbReference type="EMBL" id="UYV68959.1"/>
    </source>
</evidence>
<dbReference type="Proteomes" id="UP001235939">
    <property type="component" value="Chromosome 06"/>
</dbReference>
<protein>
    <submittedName>
        <fullName evidence="2">Uncharacterized protein</fullName>
    </submittedName>
</protein>
<sequence>MDSIEINLQRFLFTHRAFPQTVLKESPAEFLMKRSLRSRFSNLIPKMATVGEVYHDAVRKQEHFSVGSDVYFRGFANGPKWKRGRIMELLSSRHYLIEDEGHYVKRHINQLRPVIRKEVPEVRDLVLPGTSRDEMDEELKGAESSAQEDTPEPGPAAAAVPLKLAEDRDSSMSHKLTLTRKILTLLDGLGGIRPHMSKTMKTDVCWTCDVRISRRDIADSVGGKAPDEEIEGKETTGIHRQSKTMDWTTRGDEEDGGGSMERPCGQPSSKIENSSKFDVQENIVELSGCCPGRSALSFGELPPDLILFPHVRQISLSPPRPAPFLLGHGDHTTPRSTLTYGSEIWFKFLNKKLIQKLNSMQYQILIWSIQAYKTTSYNCVHSLAKTPLIADYIEAKNMKYDLNNLSFEDKQKYNIDIPFIIKSYIDERMLLLLNNTNETFTSFFNWGIPNYFRPNFHNTQFVTNHGNFGSFLERIRASEDPGCFCGCRIQDSTHLLLKCPAFQDYRLNNGILCTDPRELISSRDSYIVFNRFCKFISKFLNNLKC</sequence>
<proteinExistence type="predicted"/>
<feature type="region of interest" description="Disordered" evidence="1">
    <location>
        <begin position="128"/>
        <end position="156"/>
    </location>
</feature>
<evidence type="ECO:0000313" key="3">
    <source>
        <dbReference type="Proteomes" id="UP001235939"/>
    </source>
</evidence>
<accession>A0ABY6KJS2</accession>
<name>A0ABY6KJS2_9ARAC</name>
<reference evidence="2 3" key="1">
    <citation type="submission" date="2022-01" db="EMBL/GenBank/DDBJ databases">
        <title>A chromosomal length assembly of Cordylochernes scorpioides.</title>
        <authorList>
            <person name="Zeh D."/>
            <person name="Zeh J."/>
        </authorList>
    </citation>
    <scope>NUCLEOTIDE SEQUENCE [LARGE SCALE GENOMIC DNA]</scope>
    <source>
        <strain evidence="2">IN4F17</strain>
        <tissue evidence="2">Whole Body</tissue>
    </source>
</reference>
<evidence type="ECO:0000256" key="1">
    <source>
        <dbReference type="SAM" id="MobiDB-lite"/>
    </source>
</evidence>
<gene>
    <name evidence="2" type="ORF">LAZ67_6001784</name>
</gene>
<keyword evidence="3" id="KW-1185">Reference proteome</keyword>
<dbReference type="EMBL" id="CP092868">
    <property type="protein sequence ID" value="UYV68959.1"/>
    <property type="molecule type" value="Genomic_DNA"/>
</dbReference>
<organism evidence="2 3">
    <name type="scientific">Cordylochernes scorpioides</name>
    <dbReference type="NCBI Taxonomy" id="51811"/>
    <lineage>
        <taxon>Eukaryota</taxon>
        <taxon>Metazoa</taxon>
        <taxon>Ecdysozoa</taxon>
        <taxon>Arthropoda</taxon>
        <taxon>Chelicerata</taxon>
        <taxon>Arachnida</taxon>
        <taxon>Pseudoscorpiones</taxon>
        <taxon>Cheliferoidea</taxon>
        <taxon>Chernetidae</taxon>
        <taxon>Cordylochernes</taxon>
    </lineage>
</organism>
<feature type="region of interest" description="Disordered" evidence="1">
    <location>
        <begin position="234"/>
        <end position="272"/>
    </location>
</feature>